<accession>A0A917XJM7</accession>
<dbReference type="InterPro" id="IPR024983">
    <property type="entry name" value="CHAT_dom"/>
</dbReference>
<proteinExistence type="predicted"/>
<evidence type="ECO:0000259" key="1">
    <source>
        <dbReference type="Pfam" id="PF12770"/>
    </source>
</evidence>
<keyword evidence="3" id="KW-1185">Reference proteome</keyword>
<reference evidence="2" key="2">
    <citation type="submission" date="2020-09" db="EMBL/GenBank/DDBJ databases">
        <authorList>
            <person name="Sun Q."/>
            <person name="Zhou Y."/>
        </authorList>
    </citation>
    <scope>NUCLEOTIDE SEQUENCE</scope>
    <source>
        <strain evidence="2">CGMCC 4.7110</strain>
    </source>
</reference>
<dbReference type="EMBL" id="BMML01000020">
    <property type="protein sequence ID" value="GGN32313.1"/>
    <property type="molecule type" value="Genomic_DNA"/>
</dbReference>
<protein>
    <recommendedName>
        <fullName evidence="1">CHAT domain-containing protein</fullName>
    </recommendedName>
</protein>
<dbReference type="Pfam" id="PF12770">
    <property type="entry name" value="CHAT"/>
    <property type="match status" value="1"/>
</dbReference>
<dbReference type="AlphaFoldDB" id="A0A917XJM7"/>
<evidence type="ECO:0000313" key="3">
    <source>
        <dbReference type="Proteomes" id="UP000653411"/>
    </source>
</evidence>
<sequence>MAEPPQATGDRGAVRARARELLALAGPVGPDLLEEAVWLHDELEDPPCDRPPAEAAALRRWILPRLPPADGSASVTHFLRREMFARGVLDTGPGPRRRMRVWDYLGTVRFMAYAGTDRALLDSAVQAFRSCLAVAGELPAAERAGLTDHLDQVRCRLAALLGMRYNQDREILLLPQRQRERAAIRDDLAEAIALTEQVGEGSRASGGSRPLPTEWAGVRAQLLAYRWQDAPAERRSDDIDEAVRLLEGAPTPTGDLASGLAWWGSRSLLANALIARGRREDLRRAEQLVTEILDRPESQEPLVRAGILQTLATAHMLRAELDRTDAAAAAAAARAYEAAYRAGLQGNLRASWDAATQHAGWLRLRGRRLDSARRYGEAFRVLPALSRLQRDRGHKEQVLVQAADVSADCVRELALSTDPEDRADAVLVLESARAVLLSEALAGPGGTAAADDDQDAVRLARLAAELDALRRAALTSAAPDALARAEAAHREYAFLAERLRRRDGIARSLPAVWPDVCSAAGSAALVYLVAAAGGGAALVVPAGAAAHDAPVGVDLPDLDRRTVRNLLAVLAEADALRPGERSPRTGETNSRLARRLVEELWHRVMRPVAAELRGCGRAVLLPGGLLGMLPLHAAGLCAAPRVDDWWFLMEETVLSYAPGVGVLTAARRAAATAPSLLLATEPPPSDGPGGTPDARAELAAVRSLTRVRPRVLAGREATPERLLRGLDECDVLHFAGHAESVPDAPLESGLRCAGGRLSVRDLLARGPGRARTALLCACSTARVGTELPDEAVGLPSALLQAGFGSVVSTQWTVFDNTTGPLLKHLYGRWDAGQDLAEALTGAQRAVLRGLGGPVMANPWDWGAFVHTGA</sequence>
<name>A0A917XJM7_9ACTN</name>
<dbReference type="Proteomes" id="UP000653411">
    <property type="component" value="Unassembled WGS sequence"/>
</dbReference>
<gene>
    <name evidence="2" type="ORF">GCM10011578_070870</name>
</gene>
<evidence type="ECO:0000313" key="2">
    <source>
        <dbReference type="EMBL" id="GGN32313.1"/>
    </source>
</evidence>
<feature type="domain" description="CHAT" evidence="1">
    <location>
        <begin position="595"/>
        <end position="868"/>
    </location>
</feature>
<comment type="caution">
    <text evidence="2">The sequence shown here is derived from an EMBL/GenBank/DDBJ whole genome shotgun (WGS) entry which is preliminary data.</text>
</comment>
<reference evidence="2" key="1">
    <citation type="journal article" date="2014" name="Int. J. Syst. Evol. Microbiol.">
        <title>Complete genome sequence of Corynebacterium casei LMG S-19264T (=DSM 44701T), isolated from a smear-ripened cheese.</title>
        <authorList>
            <consortium name="US DOE Joint Genome Institute (JGI-PGF)"/>
            <person name="Walter F."/>
            <person name="Albersmeier A."/>
            <person name="Kalinowski J."/>
            <person name="Ruckert C."/>
        </authorList>
    </citation>
    <scope>NUCLEOTIDE SEQUENCE</scope>
    <source>
        <strain evidence="2">CGMCC 4.7110</strain>
    </source>
</reference>
<organism evidence="2 3">
    <name type="scientific">Streptomyces fuscichromogenes</name>
    <dbReference type="NCBI Taxonomy" id="1324013"/>
    <lineage>
        <taxon>Bacteria</taxon>
        <taxon>Bacillati</taxon>
        <taxon>Actinomycetota</taxon>
        <taxon>Actinomycetes</taxon>
        <taxon>Kitasatosporales</taxon>
        <taxon>Streptomycetaceae</taxon>
        <taxon>Streptomyces</taxon>
    </lineage>
</organism>